<evidence type="ECO:0000313" key="1">
    <source>
        <dbReference type="EMBL" id="CAG7728492.1"/>
    </source>
</evidence>
<dbReference type="EMBL" id="CAJVCH010164314">
    <property type="protein sequence ID" value="CAG7728492.1"/>
    <property type="molecule type" value="Genomic_DNA"/>
</dbReference>
<dbReference type="OrthoDB" id="6591746at2759"/>
<accession>A0A8J2P767</accession>
<reference evidence="1" key="1">
    <citation type="submission" date="2021-06" db="EMBL/GenBank/DDBJ databases">
        <authorList>
            <person name="Hodson N. C."/>
            <person name="Mongue J. A."/>
            <person name="Jaron S. K."/>
        </authorList>
    </citation>
    <scope>NUCLEOTIDE SEQUENCE</scope>
</reference>
<sequence>GVLISRVGDRNVKEGTENLLGHLMTNTVAVEYNWTGTKGDHSLVGLSEIEDPVKVWLKNASARIKRSKNSSVDTADEMLNE</sequence>
<gene>
    <name evidence="1" type="ORF">AFUS01_LOCUS17265</name>
</gene>
<dbReference type="Proteomes" id="UP000708208">
    <property type="component" value="Unassembled WGS sequence"/>
</dbReference>
<name>A0A8J2P767_9HEXA</name>
<evidence type="ECO:0000313" key="2">
    <source>
        <dbReference type="Proteomes" id="UP000708208"/>
    </source>
</evidence>
<comment type="caution">
    <text evidence="1">The sequence shown here is derived from an EMBL/GenBank/DDBJ whole genome shotgun (WGS) entry which is preliminary data.</text>
</comment>
<proteinExistence type="predicted"/>
<protein>
    <submittedName>
        <fullName evidence="1">Uncharacterized protein</fullName>
    </submittedName>
</protein>
<feature type="non-terminal residue" evidence="1">
    <location>
        <position position="81"/>
    </location>
</feature>
<dbReference type="AlphaFoldDB" id="A0A8J2P767"/>
<keyword evidence="2" id="KW-1185">Reference proteome</keyword>
<organism evidence="1 2">
    <name type="scientific">Allacma fusca</name>
    <dbReference type="NCBI Taxonomy" id="39272"/>
    <lineage>
        <taxon>Eukaryota</taxon>
        <taxon>Metazoa</taxon>
        <taxon>Ecdysozoa</taxon>
        <taxon>Arthropoda</taxon>
        <taxon>Hexapoda</taxon>
        <taxon>Collembola</taxon>
        <taxon>Symphypleona</taxon>
        <taxon>Sminthuridae</taxon>
        <taxon>Allacma</taxon>
    </lineage>
</organism>